<gene>
    <name evidence="1" type="ORF">METZ01_LOCUS318129</name>
</gene>
<evidence type="ECO:0000313" key="1">
    <source>
        <dbReference type="EMBL" id="SVC65275.1"/>
    </source>
</evidence>
<accession>A0A382NY29</accession>
<name>A0A382NY29_9ZZZZ</name>
<organism evidence="1">
    <name type="scientific">marine metagenome</name>
    <dbReference type="NCBI Taxonomy" id="408172"/>
    <lineage>
        <taxon>unclassified sequences</taxon>
        <taxon>metagenomes</taxon>
        <taxon>ecological metagenomes</taxon>
    </lineage>
</organism>
<dbReference type="EMBL" id="UINC01103128">
    <property type="protein sequence ID" value="SVC65275.1"/>
    <property type="molecule type" value="Genomic_DNA"/>
</dbReference>
<protein>
    <submittedName>
        <fullName evidence="1">Uncharacterized protein</fullName>
    </submittedName>
</protein>
<reference evidence="1" key="1">
    <citation type="submission" date="2018-05" db="EMBL/GenBank/DDBJ databases">
        <authorList>
            <person name="Lanie J.A."/>
            <person name="Ng W.-L."/>
            <person name="Kazmierczak K.M."/>
            <person name="Andrzejewski T.M."/>
            <person name="Davidsen T.M."/>
            <person name="Wayne K.J."/>
            <person name="Tettelin H."/>
            <person name="Glass J.I."/>
            <person name="Rusch D."/>
            <person name="Podicherti R."/>
            <person name="Tsui H.-C.T."/>
            <person name="Winkler M.E."/>
        </authorList>
    </citation>
    <scope>NUCLEOTIDE SEQUENCE</scope>
</reference>
<proteinExistence type="predicted"/>
<dbReference type="AlphaFoldDB" id="A0A382NY29"/>
<sequence>MSMALFYQNEQHLKHVVRSKSYFRQSA</sequence>
<feature type="non-terminal residue" evidence="1">
    <location>
        <position position="27"/>
    </location>
</feature>